<dbReference type="SUPFAM" id="SSF46785">
    <property type="entry name" value="Winged helix' DNA-binding domain"/>
    <property type="match status" value="1"/>
</dbReference>
<evidence type="ECO:0000259" key="1">
    <source>
        <dbReference type="Pfam" id="PF03551"/>
    </source>
</evidence>
<organism evidence="2 3">
    <name type="scientific">Deinococcus arboris</name>
    <dbReference type="NCBI Taxonomy" id="2682977"/>
    <lineage>
        <taxon>Bacteria</taxon>
        <taxon>Thermotogati</taxon>
        <taxon>Deinococcota</taxon>
        <taxon>Deinococci</taxon>
        <taxon>Deinococcales</taxon>
        <taxon>Deinococcaceae</taxon>
        <taxon>Deinococcus</taxon>
    </lineage>
</organism>
<evidence type="ECO:0000313" key="3">
    <source>
        <dbReference type="Proteomes" id="UP000483286"/>
    </source>
</evidence>
<dbReference type="PANTHER" id="PTHR33169">
    <property type="entry name" value="PADR-FAMILY TRANSCRIPTIONAL REGULATOR"/>
    <property type="match status" value="1"/>
</dbReference>
<dbReference type="InterPro" id="IPR036390">
    <property type="entry name" value="WH_DNA-bd_sf"/>
</dbReference>
<sequence>MTHPDHPHPNLLRGHLDLILLSIIQGRPKYGLEISKEAQDLTGGYFDLRVGSLYPALHRLEKAGFIRGELQQAPRGGTQVKVYALTDRGGHELETRKREFETFSRQLGRLWHCGGEG</sequence>
<dbReference type="PANTHER" id="PTHR33169:SF14">
    <property type="entry name" value="TRANSCRIPTIONAL REGULATOR RV3488"/>
    <property type="match status" value="1"/>
</dbReference>
<dbReference type="AlphaFoldDB" id="A0A7C9LQF0"/>
<keyword evidence="3" id="KW-1185">Reference proteome</keyword>
<dbReference type="Proteomes" id="UP000483286">
    <property type="component" value="Unassembled WGS sequence"/>
</dbReference>
<dbReference type="Pfam" id="PF03551">
    <property type="entry name" value="PadR"/>
    <property type="match status" value="1"/>
</dbReference>
<protein>
    <submittedName>
        <fullName evidence="2">PadR family transcriptional regulator</fullName>
    </submittedName>
</protein>
<dbReference type="EMBL" id="WQLB01000029">
    <property type="protein sequence ID" value="MVN88496.1"/>
    <property type="molecule type" value="Genomic_DNA"/>
</dbReference>
<comment type="caution">
    <text evidence="2">The sequence shown here is derived from an EMBL/GenBank/DDBJ whole genome shotgun (WGS) entry which is preliminary data.</text>
</comment>
<dbReference type="InterPro" id="IPR052509">
    <property type="entry name" value="Metal_resp_DNA-bind_regulator"/>
</dbReference>
<accession>A0A7C9LQF0</accession>
<reference evidence="2 3" key="1">
    <citation type="submission" date="2019-12" db="EMBL/GenBank/DDBJ databases">
        <title>Deinococcus sp. HMF7620 Genome sequencing and assembly.</title>
        <authorList>
            <person name="Kang H."/>
            <person name="Kim H."/>
            <person name="Joh K."/>
        </authorList>
    </citation>
    <scope>NUCLEOTIDE SEQUENCE [LARGE SCALE GENOMIC DNA]</scope>
    <source>
        <strain evidence="2 3">HMF7620</strain>
    </source>
</reference>
<dbReference type="InterPro" id="IPR005149">
    <property type="entry name" value="Tscrpt_reg_PadR_N"/>
</dbReference>
<name>A0A7C9LQF0_9DEIO</name>
<evidence type="ECO:0000313" key="2">
    <source>
        <dbReference type="EMBL" id="MVN88496.1"/>
    </source>
</evidence>
<dbReference type="Gene3D" id="1.10.10.10">
    <property type="entry name" value="Winged helix-like DNA-binding domain superfamily/Winged helix DNA-binding domain"/>
    <property type="match status" value="1"/>
</dbReference>
<proteinExistence type="predicted"/>
<dbReference type="InterPro" id="IPR036388">
    <property type="entry name" value="WH-like_DNA-bd_sf"/>
</dbReference>
<feature type="domain" description="Transcription regulator PadR N-terminal" evidence="1">
    <location>
        <begin position="20"/>
        <end position="94"/>
    </location>
</feature>
<dbReference type="RefSeq" id="WP_157460556.1">
    <property type="nucleotide sequence ID" value="NZ_WQLB01000029.1"/>
</dbReference>
<gene>
    <name evidence="2" type="ORF">GO986_17275</name>
</gene>